<evidence type="ECO:0000313" key="1">
    <source>
        <dbReference type="EMBL" id="SAK01404.1"/>
    </source>
</evidence>
<proteinExistence type="predicted"/>
<protein>
    <submittedName>
        <fullName evidence="1">Uncharacterized protein</fullName>
    </submittedName>
</protein>
<dbReference type="AlphaFoldDB" id="A0ABD7LBF4"/>
<organism evidence="1 2">
    <name type="scientific">Burkholderia multivorans</name>
    <dbReference type="NCBI Taxonomy" id="87883"/>
    <lineage>
        <taxon>Bacteria</taxon>
        <taxon>Pseudomonadati</taxon>
        <taxon>Pseudomonadota</taxon>
        <taxon>Betaproteobacteria</taxon>
        <taxon>Burkholderiales</taxon>
        <taxon>Burkholderiaceae</taxon>
        <taxon>Burkholderia</taxon>
        <taxon>Burkholderia cepacia complex</taxon>
    </lineage>
</organism>
<dbReference type="EMBL" id="FKJW01000005">
    <property type="protein sequence ID" value="SAK01404.1"/>
    <property type="molecule type" value="Genomic_DNA"/>
</dbReference>
<sequence>MFGRVTVSEAARLKDFAQENGQLGRRRLKRCSTARR</sequence>
<accession>A0ABD7LBF4</accession>
<name>A0ABD7LBF4_9BURK</name>
<dbReference type="Proteomes" id="UP000196218">
    <property type="component" value="Unassembled WGS sequence"/>
</dbReference>
<gene>
    <name evidence="1" type="ORF">UA18_05119</name>
</gene>
<reference evidence="1 2" key="1">
    <citation type="submission" date="2016-04" db="EMBL/GenBank/DDBJ databases">
        <authorList>
            <person name="Peeters C."/>
        </authorList>
    </citation>
    <scope>NUCLEOTIDE SEQUENCE [LARGE SCALE GENOMIC DNA]</scope>
    <source>
        <strain evidence="1">LMG 29311</strain>
    </source>
</reference>
<evidence type="ECO:0000313" key="2">
    <source>
        <dbReference type="Proteomes" id="UP000196218"/>
    </source>
</evidence>
<comment type="caution">
    <text evidence="1">The sequence shown here is derived from an EMBL/GenBank/DDBJ whole genome shotgun (WGS) entry which is preliminary data.</text>
</comment>